<accession>A0AA37TGZ9</accession>
<protein>
    <submittedName>
        <fullName evidence="7">ATP-dependent helicase HepA</fullName>
    </submittedName>
</protein>
<dbReference type="SMART" id="SM00490">
    <property type="entry name" value="HELICc"/>
    <property type="match status" value="1"/>
</dbReference>
<evidence type="ECO:0000313" key="7">
    <source>
        <dbReference type="EMBL" id="GLS69947.1"/>
    </source>
</evidence>
<dbReference type="InterPro" id="IPR000330">
    <property type="entry name" value="SNF2_N"/>
</dbReference>
<dbReference type="PROSITE" id="PS51194">
    <property type="entry name" value="HELICASE_CTER"/>
    <property type="match status" value="1"/>
</dbReference>
<dbReference type="GO" id="GO:0005524">
    <property type="term" value="F:ATP binding"/>
    <property type="evidence" value="ECO:0007669"/>
    <property type="project" value="UniProtKB-KW"/>
</dbReference>
<dbReference type="PANTHER" id="PTHR45766:SF6">
    <property type="entry name" value="SWI_SNF-RELATED MATRIX-ASSOCIATED ACTIN-DEPENDENT REGULATOR OF CHROMATIN SUBFAMILY A-LIKE PROTEIN 1"/>
    <property type="match status" value="1"/>
</dbReference>
<dbReference type="InterPro" id="IPR014001">
    <property type="entry name" value="Helicase_ATP-bd"/>
</dbReference>
<dbReference type="Pfam" id="PF00176">
    <property type="entry name" value="SNF2-rel_dom"/>
    <property type="match status" value="1"/>
</dbReference>
<dbReference type="EMBL" id="BSPL01000013">
    <property type="protein sequence ID" value="GLS69947.1"/>
    <property type="molecule type" value="Genomic_DNA"/>
</dbReference>
<dbReference type="AlphaFoldDB" id="A0AA37TGZ9"/>
<evidence type="ECO:0000313" key="8">
    <source>
        <dbReference type="Proteomes" id="UP001157440"/>
    </source>
</evidence>
<dbReference type="CDD" id="cd18793">
    <property type="entry name" value="SF2_C_SNF"/>
    <property type="match status" value="1"/>
</dbReference>
<comment type="caution">
    <text evidence="7">The sequence shown here is derived from an EMBL/GenBank/DDBJ whole genome shotgun (WGS) entry which is preliminary data.</text>
</comment>
<feature type="domain" description="Helicase ATP-binding" evidence="5">
    <location>
        <begin position="110"/>
        <end position="283"/>
    </location>
</feature>
<evidence type="ECO:0000256" key="1">
    <source>
        <dbReference type="ARBA" id="ARBA00022741"/>
    </source>
</evidence>
<dbReference type="SUPFAM" id="SSF52540">
    <property type="entry name" value="P-loop containing nucleoside triphosphate hydrolases"/>
    <property type="match status" value="1"/>
</dbReference>
<keyword evidence="8" id="KW-1185">Reference proteome</keyword>
<dbReference type="InterPro" id="IPR057342">
    <property type="entry name" value="DEXDc_RapA"/>
</dbReference>
<dbReference type="InterPro" id="IPR001650">
    <property type="entry name" value="Helicase_C-like"/>
</dbReference>
<dbReference type="InterPro" id="IPR027417">
    <property type="entry name" value="P-loop_NTPase"/>
</dbReference>
<reference evidence="8" key="1">
    <citation type="journal article" date="2019" name="Int. J. Syst. Evol. Microbiol.">
        <title>The Global Catalogue of Microorganisms (GCM) 10K type strain sequencing project: providing services to taxonomists for standard genome sequencing and annotation.</title>
        <authorList>
            <consortium name="The Broad Institute Genomics Platform"/>
            <consortium name="The Broad Institute Genome Sequencing Center for Infectious Disease"/>
            <person name="Wu L."/>
            <person name="Ma J."/>
        </authorList>
    </citation>
    <scope>NUCLEOTIDE SEQUENCE [LARGE SCALE GENOMIC DNA]</scope>
    <source>
        <strain evidence="8">NBRC 103632</strain>
    </source>
</reference>
<keyword evidence="2" id="KW-0378">Hydrolase</keyword>
<dbReference type="InterPro" id="IPR038718">
    <property type="entry name" value="SNF2-like_sf"/>
</dbReference>
<evidence type="ECO:0000256" key="3">
    <source>
        <dbReference type="ARBA" id="ARBA00022806"/>
    </source>
</evidence>
<dbReference type="RefSeq" id="WP_238197257.1">
    <property type="nucleotide sequence ID" value="NZ_BPQZ01000017.1"/>
</dbReference>
<dbReference type="PROSITE" id="PS51192">
    <property type="entry name" value="HELICASE_ATP_BIND_1"/>
    <property type="match status" value="1"/>
</dbReference>
<dbReference type="Gene3D" id="3.40.50.10810">
    <property type="entry name" value="Tandem AAA-ATPase domain"/>
    <property type="match status" value="1"/>
</dbReference>
<evidence type="ECO:0000256" key="2">
    <source>
        <dbReference type="ARBA" id="ARBA00022801"/>
    </source>
</evidence>
<dbReference type="Pfam" id="PF00271">
    <property type="entry name" value="Helicase_C"/>
    <property type="match status" value="1"/>
</dbReference>
<dbReference type="GO" id="GO:0004386">
    <property type="term" value="F:helicase activity"/>
    <property type="evidence" value="ECO:0007669"/>
    <property type="project" value="UniProtKB-KW"/>
</dbReference>
<dbReference type="CDD" id="cd18011">
    <property type="entry name" value="DEXDc_RapA"/>
    <property type="match status" value="1"/>
</dbReference>
<proteinExistence type="predicted"/>
<evidence type="ECO:0000259" key="5">
    <source>
        <dbReference type="PROSITE" id="PS51192"/>
    </source>
</evidence>
<dbReference type="InterPro" id="IPR049730">
    <property type="entry name" value="SNF2/RAD54-like_C"/>
</dbReference>
<gene>
    <name evidence="7" type="ORF">GCM10007890_19600</name>
</gene>
<keyword evidence="4" id="KW-0067">ATP-binding</keyword>
<keyword evidence="3 7" id="KW-0347">Helicase</keyword>
<dbReference type="SMART" id="SM00487">
    <property type="entry name" value="DEXDc"/>
    <property type="match status" value="1"/>
</dbReference>
<dbReference type="GO" id="GO:0016787">
    <property type="term" value="F:hydrolase activity"/>
    <property type="evidence" value="ECO:0007669"/>
    <property type="project" value="UniProtKB-KW"/>
</dbReference>
<organism evidence="7 8">
    <name type="scientific">Methylobacterium tardum</name>
    <dbReference type="NCBI Taxonomy" id="374432"/>
    <lineage>
        <taxon>Bacteria</taxon>
        <taxon>Pseudomonadati</taxon>
        <taxon>Pseudomonadota</taxon>
        <taxon>Alphaproteobacteria</taxon>
        <taxon>Hyphomicrobiales</taxon>
        <taxon>Methylobacteriaceae</taxon>
        <taxon>Methylobacterium</taxon>
    </lineage>
</organism>
<evidence type="ECO:0000259" key="6">
    <source>
        <dbReference type="PROSITE" id="PS51194"/>
    </source>
</evidence>
<dbReference type="PANTHER" id="PTHR45766">
    <property type="entry name" value="DNA ANNEALING HELICASE AND ENDONUCLEASE ZRANB3 FAMILY MEMBER"/>
    <property type="match status" value="1"/>
</dbReference>
<sequence length="919" mass="101320">MTVQFSPGDLVRARGREWVTLPHNDPAALRLRPLSGTEADALTILPALERMPVEAAHFAPPEVDVRGTQESARLLAEALRLSLRRGAGPFRSSARVSFEPRAYQLVPLLMAMRLPVVRLLIADDVGIGKTVEAGLILRELLDRGEIERFCVLCPPHLVDQWVGELRAKFDIEAVAVTSASAPRLERKVVGTQSLFEVHPFTVVSLDYIKAEKRRESFAASCPPCVVVDEAHACVGTHGSRQRRYRLLQRLARDAARHIMLLTATPHSGDEEAFDRLLKLLDESFAMSGLETNAGRIALARHFVQRRRKDILEQKWEDDQIFPKHEKLNRPYSLGPDHTAFHDAVLDYCLDRIEDAGDGTHRQRLTLWSTLALLRCVGSSPAAALNALRNRQDGDPERLSMQVLDEEDEDTEAVDAEPSAYLGTDPALAKLIQQAEALVKKPDPKLAMMIEELKPLITAGANPVVFCRYIATAEYVATALRKAFPGLAVESVTGLLVPDDRRDRVEGMAEEPQRLLVATDCLSEGINLQMLFDAVVHYDLSWNPTRHQQREGRVDRFGQPASLVKSMLLFGSDSLIDSAVLSVILRKAERIRKDLGVIIALPEDRQVISGALLNAMLEHRGRPRAQRQLDLFAKEASALSACWRDAEEGEKRSRARYAQHALKPAEVMPEWESWRAIIGGPDRVERFIAHAMNHFNTALEPGRDATFRADLAKLPPAITERLDASGVRGDVRISFEAKAPAGAVTVGRAHPIAATLAESLLETALDPKSETGFELARTGVWSTSAVDAMTTVVLVRLRHKLTVHGRSERMLLAEEAVTLAFVGASATAIADGETAQQLLEAPASGDLAETARHRLIERARERVLSAYMPAIDAYALQRGEALEADHRRVRAAAQGTPRVTVEPILPADIVGLYVLTPGDL</sequence>
<name>A0AA37TGZ9_9HYPH</name>
<feature type="domain" description="Helicase C-terminal" evidence="6">
    <location>
        <begin position="451"/>
        <end position="605"/>
    </location>
</feature>
<dbReference type="Gene3D" id="3.40.50.300">
    <property type="entry name" value="P-loop containing nucleotide triphosphate hydrolases"/>
    <property type="match status" value="1"/>
</dbReference>
<evidence type="ECO:0000256" key="4">
    <source>
        <dbReference type="ARBA" id="ARBA00022840"/>
    </source>
</evidence>
<keyword evidence="1" id="KW-0547">Nucleotide-binding</keyword>
<dbReference type="Proteomes" id="UP001157440">
    <property type="component" value="Unassembled WGS sequence"/>
</dbReference>